<dbReference type="InterPro" id="IPR036249">
    <property type="entry name" value="Thioredoxin-like_sf"/>
</dbReference>
<dbReference type="EMBL" id="CP074133">
    <property type="protein sequence ID" value="QUX24111.1"/>
    <property type="molecule type" value="Genomic_DNA"/>
</dbReference>
<dbReference type="RefSeq" id="WP_220559505.1">
    <property type="nucleotide sequence ID" value="NZ_CP074133.1"/>
</dbReference>
<keyword evidence="4" id="KW-1015">Disulfide bond</keyword>
<protein>
    <submittedName>
        <fullName evidence="8">DsbA family protein</fullName>
    </submittedName>
</protein>
<dbReference type="PROSITE" id="PS51352">
    <property type="entry name" value="THIOREDOXIN_2"/>
    <property type="match status" value="1"/>
</dbReference>
<reference evidence="8 9" key="1">
    <citation type="submission" date="2021-05" db="EMBL/GenBank/DDBJ databases">
        <title>Direct Submission.</title>
        <authorList>
            <person name="Li K."/>
            <person name="Gao J."/>
        </authorList>
    </citation>
    <scope>NUCLEOTIDE SEQUENCE [LARGE SCALE GENOMIC DNA]</scope>
    <source>
        <strain evidence="8 9">Mg02</strain>
    </source>
</reference>
<gene>
    <name evidence="8" type="ORF">KGD84_07310</name>
</gene>
<name>A0ABX8BTG0_9ACTN</name>
<feature type="domain" description="Thioredoxin" evidence="7">
    <location>
        <begin position="66"/>
        <end position="272"/>
    </location>
</feature>
<keyword evidence="9" id="KW-1185">Reference proteome</keyword>
<evidence type="ECO:0000256" key="4">
    <source>
        <dbReference type="ARBA" id="ARBA00023157"/>
    </source>
</evidence>
<evidence type="ECO:0000313" key="9">
    <source>
        <dbReference type="Proteomes" id="UP000676079"/>
    </source>
</evidence>
<evidence type="ECO:0000256" key="5">
    <source>
        <dbReference type="ARBA" id="ARBA00023284"/>
    </source>
</evidence>
<evidence type="ECO:0000256" key="6">
    <source>
        <dbReference type="SAM" id="MobiDB-lite"/>
    </source>
</evidence>
<keyword evidence="5" id="KW-0676">Redox-active center</keyword>
<sequence>MPDAPKRGTGPGGRSAGDGDTGRAGEGRGGASWKVPLVLGAALLLIAAVITLGRSGQDTGTEQDRAAAPDTAGAPSEPTGADGEAPDSAAAAGTEAPMARRQPDDPTALGEVDAPVVMVVYSDYHCPYCGRWVEETQPELMHYVDSGDLRIEWRDFPIITDTSEAVALASRAAAAQGAFWEFHEAYYAIDEGSDRRDPEAAVARIVDDLGLDPERFDEDRNGAAAAELVGRDFSEGLSIGVTSTPAFLINGQAVMGAQPLEVFETVIDDSLEAVAAQAGGGGW</sequence>
<organism evidence="8 9">
    <name type="scientific">Nocardiopsis changdeensis</name>
    <dbReference type="NCBI Taxonomy" id="2831969"/>
    <lineage>
        <taxon>Bacteria</taxon>
        <taxon>Bacillati</taxon>
        <taxon>Actinomycetota</taxon>
        <taxon>Actinomycetes</taxon>
        <taxon>Streptosporangiales</taxon>
        <taxon>Nocardiopsidaceae</taxon>
        <taxon>Nocardiopsis</taxon>
    </lineage>
</organism>
<evidence type="ECO:0000256" key="2">
    <source>
        <dbReference type="ARBA" id="ARBA00022729"/>
    </source>
</evidence>
<dbReference type="PANTHER" id="PTHR13887:SF14">
    <property type="entry name" value="DISULFIDE BOND FORMATION PROTEIN D"/>
    <property type="match status" value="1"/>
</dbReference>
<feature type="compositionally biased region" description="Low complexity" evidence="6">
    <location>
        <begin position="81"/>
        <end position="97"/>
    </location>
</feature>
<feature type="region of interest" description="Disordered" evidence="6">
    <location>
        <begin position="56"/>
        <end position="109"/>
    </location>
</feature>
<evidence type="ECO:0000259" key="7">
    <source>
        <dbReference type="PROSITE" id="PS51352"/>
    </source>
</evidence>
<feature type="region of interest" description="Disordered" evidence="6">
    <location>
        <begin position="1"/>
        <end position="29"/>
    </location>
</feature>
<dbReference type="Pfam" id="PF13462">
    <property type="entry name" value="Thioredoxin_4"/>
    <property type="match status" value="1"/>
</dbReference>
<dbReference type="InterPro" id="IPR012336">
    <property type="entry name" value="Thioredoxin-like_fold"/>
</dbReference>
<evidence type="ECO:0000313" key="8">
    <source>
        <dbReference type="EMBL" id="QUX24111.1"/>
    </source>
</evidence>
<dbReference type="SUPFAM" id="SSF52833">
    <property type="entry name" value="Thioredoxin-like"/>
    <property type="match status" value="1"/>
</dbReference>
<comment type="similarity">
    <text evidence="1">Belongs to the thioredoxin family. DsbA subfamily.</text>
</comment>
<evidence type="ECO:0000256" key="3">
    <source>
        <dbReference type="ARBA" id="ARBA00023002"/>
    </source>
</evidence>
<accession>A0ABX8BTG0</accession>
<dbReference type="Gene3D" id="3.40.30.10">
    <property type="entry name" value="Glutaredoxin"/>
    <property type="match status" value="1"/>
</dbReference>
<dbReference type="InterPro" id="IPR013766">
    <property type="entry name" value="Thioredoxin_domain"/>
</dbReference>
<dbReference type="PANTHER" id="PTHR13887">
    <property type="entry name" value="GLUTATHIONE S-TRANSFERASE KAPPA"/>
    <property type="match status" value="1"/>
</dbReference>
<keyword evidence="2" id="KW-0732">Signal</keyword>
<keyword evidence="3" id="KW-0560">Oxidoreductase</keyword>
<dbReference type="Proteomes" id="UP000676079">
    <property type="component" value="Chromosome"/>
</dbReference>
<evidence type="ECO:0000256" key="1">
    <source>
        <dbReference type="ARBA" id="ARBA00005791"/>
    </source>
</evidence>
<proteinExistence type="inferred from homology"/>